<gene>
    <name evidence="1" type="ORF">CE91St16_06440</name>
</gene>
<reference evidence="1" key="1">
    <citation type="submission" date="2022-01" db="EMBL/GenBank/DDBJ databases">
        <title>Novel bile acid biosynthetic pathways are enriched in the microbiome of centenarians.</title>
        <authorList>
            <person name="Sato Y."/>
            <person name="Atarashi K."/>
            <person name="Plichta R.D."/>
            <person name="Arai Y."/>
            <person name="Sasajima S."/>
            <person name="Kearney M.S."/>
            <person name="Suda W."/>
            <person name="Takeshita K."/>
            <person name="Sasaki T."/>
            <person name="Okamoto S."/>
            <person name="Skelly N.A."/>
            <person name="Okamura Y."/>
            <person name="Vlamakis H."/>
            <person name="Li Y."/>
            <person name="Tanoue T."/>
            <person name="Takei H."/>
            <person name="Nittono H."/>
            <person name="Narushima S."/>
            <person name="Irie J."/>
            <person name="Itoh H."/>
            <person name="Moriya K."/>
            <person name="Sugiura Y."/>
            <person name="Suematsu M."/>
            <person name="Moritoki N."/>
            <person name="Shibata S."/>
            <person name="Littman R.D."/>
            <person name="Fischbach A.M."/>
            <person name="Uwamino Y."/>
            <person name="Inoue T."/>
            <person name="Honda A."/>
            <person name="Hattori M."/>
            <person name="Murai T."/>
            <person name="Xavier J.R."/>
            <person name="Hirose N."/>
            <person name="Honda K."/>
        </authorList>
    </citation>
    <scope>NUCLEOTIDE SEQUENCE</scope>
    <source>
        <strain evidence="1">CE91-St16</strain>
    </source>
</reference>
<comment type="caution">
    <text evidence="1">The sequence shown here is derived from an EMBL/GenBank/DDBJ whole genome shotgun (WGS) entry which is preliminary data.</text>
</comment>
<protein>
    <submittedName>
        <fullName evidence="1">Uncharacterized protein</fullName>
    </submittedName>
</protein>
<sequence>MKSIGFLEELQREVVARHKTETRRLTDPQPDDYLLNPRGDFILPDGSRADLLARRRLVRPRYKVGEVIFIKEPYIPHPLGLDRVFYKYDPADIQALQELGYGEYLDKPGFWRNKQSMPARMARYFLRITARHGERLQDITEEAAKREGVRPFTSIEGHYVHYCPELHFTKEELVDGYPHCSNAIASFQTLMERLEDRGIWEKNPFVWVYNFEFTTELTAAERRHYNLPKQ</sequence>
<dbReference type="AlphaFoldDB" id="A0AA37KKV8"/>
<organism evidence="1 2">
    <name type="scientific">Alistipes finegoldii</name>
    <dbReference type="NCBI Taxonomy" id="214856"/>
    <lineage>
        <taxon>Bacteria</taxon>
        <taxon>Pseudomonadati</taxon>
        <taxon>Bacteroidota</taxon>
        <taxon>Bacteroidia</taxon>
        <taxon>Bacteroidales</taxon>
        <taxon>Rikenellaceae</taxon>
        <taxon>Alistipes</taxon>
    </lineage>
</organism>
<dbReference type="RefSeq" id="WP_195664913.1">
    <property type="nucleotide sequence ID" value="NZ_AP025581.1"/>
</dbReference>
<proteinExistence type="predicted"/>
<name>A0AA37KKV8_9BACT</name>
<dbReference type="EMBL" id="BQOL01000001">
    <property type="protein sequence ID" value="GKI17736.1"/>
    <property type="molecule type" value="Genomic_DNA"/>
</dbReference>
<dbReference type="Proteomes" id="UP001055105">
    <property type="component" value="Unassembled WGS sequence"/>
</dbReference>
<evidence type="ECO:0000313" key="1">
    <source>
        <dbReference type="EMBL" id="GKI17736.1"/>
    </source>
</evidence>
<accession>A0AA37KKV8</accession>
<evidence type="ECO:0000313" key="2">
    <source>
        <dbReference type="Proteomes" id="UP001055105"/>
    </source>
</evidence>